<dbReference type="InterPro" id="IPR015943">
    <property type="entry name" value="WD40/YVTN_repeat-like_dom_sf"/>
</dbReference>
<dbReference type="InterPro" id="IPR043128">
    <property type="entry name" value="Rev_trsase/Diguanyl_cyclase"/>
</dbReference>
<protein>
    <submittedName>
        <fullName evidence="3">EAL domain-containing protein</fullName>
    </submittedName>
</protein>
<dbReference type="PROSITE" id="PS50883">
    <property type="entry name" value="EAL"/>
    <property type="match status" value="1"/>
</dbReference>
<dbReference type="InterPro" id="IPR011110">
    <property type="entry name" value="Reg_prop"/>
</dbReference>
<evidence type="ECO:0000313" key="3">
    <source>
        <dbReference type="EMBL" id="QTL37167.1"/>
    </source>
</evidence>
<dbReference type="Pfam" id="PF07494">
    <property type="entry name" value="Reg_prop"/>
    <property type="match status" value="1"/>
</dbReference>
<dbReference type="InterPro" id="IPR011123">
    <property type="entry name" value="Y_Y_Y"/>
</dbReference>
<evidence type="ECO:0000259" key="2">
    <source>
        <dbReference type="PROSITE" id="PS50887"/>
    </source>
</evidence>
<dbReference type="InterPro" id="IPR000014">
    <property type="entry name" value="PAS"/>
</dbReference>
<dbReference type="SMART" id="SM00052">
    <property type="entry name" value="EAL"/>
    <property type="match status" value="1"/>
</dbReference>
<dbReference type="Pfam" id="PF00563">
    <property type="entry name" value="EAL"/>
    <property type="match status" value="1"/>
</dbReference>
<dbReference type="InterPro" id="IPR001633">
    <property type="entry name" value="EAL_dom"/>
</dbReference>
<dbReference type="InterPro" id="IPR000160">
    <property type="entry name" value="GGDEF_dom"/>
</dbReference>
<dbReference type="Gene3D" id="3.30.450.20">
    <property type="entry name" value="PAS domain"/>
    <property type="match status" value="2"/>
</dbReference>
<dbReference type="PROSITE" id="PS50887">
    <property type="entry name" value="GGDEF"/>
    <property type="match status" value="1"/>
</dbReference>
<dbReference type="SMART" id="SM00267">
    <property type="entry name" value="GGDEF"/>
    <property type="match status" value="1"/>
</dbReference>
<dbReference type="CDD" id="cd01948">
    <property type="entry name" value="EAL"/>
    <property type="match status" value="1"/>
</dbReference>
<dbReference type="Gene3D" id="2.130.10.10">
    <property type="entry name" value="YVTN repeat-like/Quinoprotein amine dehydrogenase"/>
    <property type="match status" value="2"/>
</dbReference>
<evidence type="ECO:0000259" key="1">
    <source>
        <dbReference type="PROSITE" id="PS50883"/>
    </source>
</evidence>
<dbReference type="NCBIfam" id="TIGR00254">
    <property type="entry name" value="GGDEF"/>
    <property type="match status" value="1"/>
</dbReference>
<dbReference type="SUPFAM" id="SSF55073">
    <property type="entry name" value="Nucleotide cyclase"/>
    <property type="match status" value="1"/>
</dbReference>
<dbReference type="Gene3D" id="3.30.70.270">
    <property type="match status" value="1"/>
</dbReference>
<dbReference type="SUPFAM" id="SSF55785">
    <property type="entry name" value="PYP-like sensor domain (PAS domain)"/>
    <property type="match status" value="2"/>
</dbReference>
<dbReference type="Pfam" id="PF00990">
    <property type="entry name" value="GGDEF"/>
    <property type="match status" value="1"/>
</dbReference>
<dbReference type="SUPFAM" id="SSF63829">
    <property type="entry name" value="Calcium-dependent phosphotriesterase"/>
    <property type="match status" value="1"/>
</dbReference>
<organism evidence="3 4">
    <name type="scientific">Pseudoalteromonas viridis</name>
    <dbReference type="NCBI Taxonomy" id="339617"/>
    <lineage>
        <taxon>Bacteria</taxon>
        <taxon>Pseudomonadati</taxon>
        <taxon>Pseudomonadota</taxon>
        <taxon>Gammaproteobacteria</taxon>
        <taxon>Alteromonadales</taxon>
        <taxon>Pseudoalteromonadaceae</taxon>
        <taxon>Pseudoalteromonas</taxon>
    </lineage>
</organism>
<proteinExistence type="predicted"/>
<sequence>MRIDYVANNPQFYPYCFGFFAHAQVSRLSPAEGLSQSYVNTLLFDDNGYLWLATEGGLNRYDGYQVLEVAGPNQDLNKMQIDRIYKDDNGIIWIASGRAGLFSYDPEQDSYRRYTSAPESEEDYFKNSVFQMLSKSKHELWLGRAQNVAVMDTRTGTITQEIVLPVEDPQIAVRGLLKHDNLLFIASAERLFVYNTDTEQLRAIEHRDKITHPFQTNTKSLHLLDDDTLILGAVIGMYQLDISALRRDFDAEVPYQTLIEELNIWQIERSGTGLLLGTDHGLMHYDIASGEVHRDTRLTRSHYAVSDNSVIYFIRDDFGGIWAATKKDGAFYLPAESQGFDNVHPGSVQGNFSKGTVWGLVEYDGYIWAGTRDGLTRYDPQTRISEQYLAGFLGDGFYPEFTIFGLLNYQDKLWLSSNRGLFVFEPGSEEIYRPQAQDDAATAVLSGFVKGAVIVGDGQLYLVDEKTGFYVFDINTQTLTKLGEEFDRFDPFLSYGFYKPLSTHPEDPVFYSEGRLFRYDTQAHRLVEIYQVPKAHKQSAVDLLSYTIDKHNVLWLSFARHGLVRLTADGYEQLPMPNEQHTVTNNILYEMVQDDVGMIWMSSHQGIWRLDPDNFHLQGFTTADGLMSNEFNGGASVKLADGRIGYGSLQGFTLFDPKVHRPTKSLLNRVNITDVDLMSRDILPSGLKSFSYIELNHDDIGLEVSFSAMAFTLQERIVYEYQLSGEQRILSRNSNRVVFPKLSPGNYRLKVWAKDPLTGDYTPPAQLEIVVHYPIWRAPWALFCYVLLAAALFAFWVHRKNKVAGMILAAHRETQNSETRLKMALEGSNSGVWDWHSGSQFVYQPRLVSDLGYDNESIVLDEYLELIHPQDRALFRIEWLEFVSTEKGFIDCTYRLRHLNGQWRWYKDYGKVMVWQDGVPVQVAGTYTNLTRERVFEERATLFGAAFEQTRDWVMIFDKHLRILACNKALQHAFSVSAAPSSSTSVTLGLDRNVRMKYLREIGKLKADDLYVAEETLRLPSGEKRQVLLKISATQDKHYILVLTDISKQKRTEKELYQLANYDALTKLPNKVLFMDRVQHAIEQARLSRQPLAIIAIKFSRLQRFADTYGNDFLASVTQKLAANLQCCFREVDSLAIGNERDFYILMEQLTGVEQVMRYIHCLLERFEKGFEIEQQQVHVKAKLGIAMFPDDACDAFDLNQAAETALSHARQSLVTDYQFYHSEINEQVQRALAIEQALLKAYQEEAFRNHYQPIINATHMSVEGFEVLLRWPQDPSYSIEELAHTAEQTGIITRVMLQTLERALIDLKGWHTSHPDLYISVNLSALDFQYDDLLARITEILSRNNIDGRYLVFEITESVMMADAEQAIARMHELRTLGCRLYMDDFGTGYSSLTYLKQYPVDALKIDRSFVNDIGRDKEHEVIIHSTLSLAHSLGKYCVAEGVEQMEQLSFLRMLGCERFQGYLFSKALPADEASELLRRNWHQVFVRAS</sequence>
<dbReference type="EMBL" id="CP072425">
    <property type="protein sequence ID" value="QTL37167.1"/>
    <property type="molecule type" value="Genomic_DNA"/>
</dbReference>
<dbReference type="Pfam" id="PF07495">
    <property type="entry name" value="Y_Y_Y"/>
    <property type="match status" value="1"/>
</dbReference>
<dbReference type="Gene3D" id="3.20.20.450">
    <property type="entry name" value="EAL domain"/>
    <property type="match status" value="1"/>
</dbReference>
<dbReference type="InterPro" id="IPR035965">
    <property type="entry name" value="PAS-like_dom_sf"/>
</dbReference>
<dbReference type="SUPFAM" id="SSF141868">
    <property type="entry name" value="EAL domain-like"/>
    <property type="match status" value="1"/>
</dbReference>
<dbReference type="Proteomes" id="UP000665025">
    <property type="component" value="Chromosome 1"/>
</dbReference>
<evidence type="ECO:0000313" key="4">
    <source>
        <dbReference type="Proteomes" id="UP000665025"/>
    </source>
</evidence>
<dbReference type="Pfam" id="PF08447">
    <property type="entry name" value="PAS_3"/>
    <property type="match status" value="1"/>
</dbReference>
<dbReference type="InterPro" id="IPR013783">
    <property type="entry name" value="Ig-like_fold"/>
</dbReference>
<dbReference type="PANTHER" id="PTHR44757:SF2">
    <property type="entry name" value="BIOFILM ARCHITECTURE MAINTENANCE PROTEIN MBAA"/>
    <property type="match status" value="1"/>
</dbReference>
<dbReference type="Gene3D" id="2.60.40.10">
    <property type="entry name" value="Immunoglobulins"/>
    <property type="match status" value="1"/>
</dbReference>
<gene>
    <name evidence="3" type="ORF">J5X90_00565</name>
</gene>
<dbReference type="InterPro" id="IPR052155">
    <property type="entry name" value="Biofilm_reg_signaling"/>
</dbReference>
<accession>A0ABX7VBR5</accession>
<name>A0ABX7VBR5_9GAMM</name>
<dbReference type="PANTHER" id="PTHR44757">
    <property type="entry name" value="DIGUANYLATE CYCLASE DGCP"/>
    <property type="match status" value="1"/>
</dbReference>
<dbReference type="InterPro" id="IPR029787">
    <property type="entry name" value="Nucleotide_cyclase"/>
</dbReference>
<feature type="domain" description="EAL" evidence="1">
    <location>
        <begin position="1232"/>
        <end position="1483"/>
    </location>
</feature>
<dbReference type="CDD" id="cd00130">
    <property type="entry name" value="PAS"/>
    <property type="match status" value="1"/>
</dbReference>
<dbReference type="CDD" id="cd01949">
    <property type="entry name" value="GGDEF"/>
    <property type="match status" value="1"/>
</dbReference>
<dbReference type="InterPro" id="IPR035919">
    <property type="entry name" value="EAL_sf"/>
</dbReference>
<dbReference type="InterPro" id="IPR013655">
    <property type="entry name" value="PAS_fold_3"/>
</dbReference>
<keyword evidence="4" id="KW-1185">Reference proteome</keyword>
<dbReference type="SUPFAM" id="SSF101898">
    <property type="entry name" value="NHL repeat"/>
    <property type="match status" value="1"/>
</dbReference>
<reference evidence="3 4" key="1">
    <citation type="submission" date="2021-03" db="EMBL/GenBank/DDBJ databases">
        <title>Complete Genome of Pseudoalteromonas viridis Strain BBR56, a new biocontrol bacterial candidate.</title>
        <authorList>
            <person name="Handayani D.P."/>
            <person name="Isnansetyo A."/>
            <person name="Istiqomah I."/>
            <person name="Jumina J."/>
        </authorList>
    </citation>
    <scope>NUCLEOTIDE SEQUENCE [LARGE SCALE GENOMIC DNA]</scope>
    <source>
        <strain evidence="3 4">BBR56</strain>
    </source>
</reference>
<feature type="domain" description="GGDEF" evidence="2">
    <location>
        <begin position="1090"/>
        <end position="1223"/>
    </location>
</feature>